<comment type="similarity">
    <text evidence="2 6">Belongs to the acyl-CoA dehydrogenase family.</text>
</comment>
<evidence type="ECO:0000259" key="7">
    <source>
        <dbReference type="Pfam" id="PF00441"/>
    </source>
</evidence>
<dbReference type="PANTHER" id="PTHR43292">
    <property type="entry name" value="ACYL-COA DEHYDROGENASE"/>
    <property type="match status" value="1"/>
</dbReference>
<dbReference type="GO" id="GO:0003995">
    <property type="term" value="F:acyl-CoA dehydrogenase activity"/>
    <property type="evidence" value="ECO:0007669"/>
    <property type="project" value="InterPro"/>
</dbReference>
<dbReference type="AlphaFoldDB" id="A0A2N0H5Y8"/>
<dbReference type="Gene3D" id="1.10.540.10">
    <property type="entry name" value="Acyl-CoA dehydrogenase/oxidase, N-terminal domain"/>
    <property type="match status" value="1"/>
</dbReference>
<feature type="domain" description="Acyl-CoA dehydrogenase/oxidase C-terminal" evidence="7">
    <location>
        <begin position="430"/>
        <end position="569"/>
    </location>
</feature>
<dbReference type="InterPro" id="IPR006091">
    <property type="entry name" value="Acyl-CoA_Oxase/DH_mid-dom"/>
</dbReference>
<evidence type="ECO:0000256" key="4">
    <source>
        <dbReference type="ARBA" id="ARBA00022827"/>
    </source>
</evidence>
<sequence>MFDTVDGALAVRGQRSVDAVLDELGVGALLKEGGSTFDAALVAEAAGRHGVVIWPDERIMTVAACVGMATRALEDASAYACERVVFGRRIGEYQGVAHTLANAITEIEGTRLLVWRAIAARAEALAEAPRLDVQAFWWAAKAVLPAIKAAMRTFGGYGVSDDSPLPALYLAARAALYAGGDPDHILTAPLPVLAPADPVSISFTPDAEAAAWQARTEIFLEQFTPDEKAAFAGSSDNHLPELHRRLAAAGLLFPDWPLEWGGSGASALATSAVHRTLTHAGWPISVLVVSDSIGKLLMMFGTAEAKAEVLPRLARGEAIACLGLSEPSGGSDVFGARTRAVHDGARWIANGQKVFTTTAHQAEYVLLLARNEDGLTLFVAPLGQGFDLAPVQTFAGERTNITFYSDFAIEDRYLLGEASKGAKVLAATMTLEHNQGDYYLGALDFARAELLAGLDDLLERPEIRANEPAIRHSLARLDAHVALLESLSLRAIWAGDAGEGQRWFGPMCKLFGTESWHSCCAELVERFAPLSLDGTIPALAAIEKEARCGIQATIYGGANEIQRSVIAETRLNLPRSR</sequence>
<evidence type="ECO:0000256" key="6">
    <source>
        <dbReference type="RuleBase" id="RU362125"/>
    </source>
</evidence>
<keyword evidence="3 6" id="KW-0285">Flavoprotein</keyword>
<feature type="domain" description="Acyl-CoA dehydrogenase/oxidase C-terminal" evidence="7">
    <location>
        <begin position="57"/>
        <end position="181"/>
    </location>
</feature>
<dbReference type="InterPro" id="IPR009075">
    <property type="entry name" value="AcylCo_DH/oxidase_C"/>
</dbReference>
<dbReference type="InterPro" id="IPR006089">
    <property type="entry name" value="Acyl-CoA_DH_CS"/>
</dbReference>
<dbReference type="Gene3D" id="2.40.110.10">
    <property type="entry name" value="Butyryl-CoA Dehydrogenase, subunit A, domain 2"/>
    <property type="match status" value="1"/>
</dbReference>
<dbReference type="InterPro" id="IPR037069">
    <property type="entry name" value="AcylCoA_DH/ox_N_sf"/>
</dbReference>
<evidence type="ECO:0000256" key="3">
    <source>
        <dbReference type="ARBA" id="ARBA00022630"/>
    </source>
</evidence>
<evidence type="ECO:0000259" key="8">
    <source>
        <dbReference type="Pfam" id="PF02770"/>
    </source>
</evidence>
<keyword evidence="5 6" id="KW-0560">Oxidoreductase</keyword>
<dbReference type="InterPro" id="IPR052161">
    <property type="entry name" value="Mycobact_Acyl-CoA_DH"/>
</dbReference>
<accession>A0A2N0H5Y8</accession>
<dbReference type="PANTHER" id="PTHR43292:SF4">
    <property type="entry name" value="ACYL-COA DEHYDROGENASE FADE34"/>
    <property type="match status" value="1"/>
</dbReference>
<evidence type="ECO:0000256" key="5">
    <source>
        <dbReference type="ARBA" id="ARBA00023002"/>
    </source>
</evidence>
<feature type="domain" description="Acyl-CoA dehydrogenase/oxidase N-terminal" evidence="9">
    <location>
        <begin position="219"/>
        <end position="317"/>
    </location>
</feature>
<proteinExistence type="inferred from homology"/>
<protein>
    <submittedName>
        <fullName evidence="10">Alkylation response protein AidB-like acyl-CoA dehydrogenase</fullName>
    </submittedName>
</protein>
<dbReference type="PROSITE" id="PS00072">
    <property type="entry name" value="ACYL_COA_DH_1"/>
    <property type="match status" value="1"/>
</dbReference>
<dbReference type="SUPFAM" id="SSF56645">
    <property type="entry name" value="Acyl-CoA dehydrogenase NM domain-like"/>
    <property type="match status" value="1"/>
</dbReference>
<evidence type="ECO:0000256" key="1">
    <source>
        <dbReference type="ARBA" id="ARBA00001974"/>
    </source>
</evidence>
<organism evidence="10 11">
    <name type="scientific">Novosphingobium kunmingense</name>
    <dbReference type="NCBI Taxonomy" id="1211806"/>
    <lineage>
        <taxon>Bacteria</taxon>
        <taxon>Pseudomonadati</taxon>
        <taxon>Pseudomonadota</taxon>
        <taxon>Alphaproteobacteria</taxon>
        <taxon>Sphingomonadales</taxon>
        <taxon>Sphingomonadaceae</taxon>
        <taxon>Novosphingobium</taxon>
    </lineage>
</organism>
<evidence type="ECO:0000313" key="10">
    <source>
        <dbReference type="EMBL" id="PKB14344.1"/>
    </source>
</evidence>
<dbReference type="Gene3D" id="1.20.140.10">
    <property type="entry name" value="Butyryl-CoA Dehydrogenase, subunit A, domain 3"/>
    <property type="match status" value="2"/>
</dbReference>
<dbReference type="SUPFAM" id="SSF47203">
    <property type="entry name" value="Acyl-CoA dehydrogenase C-terminal domain-like"/>
    <property type="match status" value="2"/>
</dbReference>
<feature type="domain" description="Acyl-CoA oxidase/dehydrogenase middle" evidence="8">
    <location>
        <begin position="321"/>
        <end position="400"/>
    </location>
</feature>
<keyword evidence="11" id="KW-1185">Reference proteome</keyword>
<dbReference type="Pfam" id="PF02770">
    <property type="entry name" value="Acyl-CoA_dh_M"/>
    <property type="match status" value="1"/>
</dbReference>
<gene>
    <name evidence="10" type="ORF">B0I00_1931</name>
</gene>
<dbReference type="Pfam" id="PF00441">
    <property type="entry name" value="Acyl-CoA_dh_1"/>
    <property type="match status" value="2"/>
</dbReference>
<comment type="caution">
    <text evidence="10">The sequence shown here is derived from an EMBL/GenBank/DDBJ whole genome shotgun (WGS) entry which is preliminary data.</text>
</comment>
<evidence type="ECO:0000256" key="2">
    <source>
        <dbReference type="ARBA" id="ARBA00009347"/>
    </source>
</evidence>
<dbReference type="InterPro" id="IPR046373">
    <property type="entry name" value="Acyl-CoA_Oxase/DH_mid-dom_sf"/>
</dbReference>
<dbReference type="Proteomes" id="UP000232587">
    <property type="component" value="Unassembled WGS sequence"/>
</dbReference>
<dbReference type="Pfam" id="PF02771">
    <property type="entry name" value="Acyl-CoA_dh_N"/>
    <property type="match status" value="1"/>
</dbReference>
<reference evidence="10 11" key="1">
    <citation type="submission" date="2017-11" db="EMBL/GenBank/DDBJ databases">
        <title>Genomic Encyclopedia of Type Strains, Phase III (KMG-III): the genomes of soil and plant-associated and newly described type strains.</title>
        <authorList>
            <person name="Whitman W."/>
        </authorList>
    </citation>
    <scope>NUCLEOTIDE SEQUENCE [LARGE SCALE GENOMIC DNA]</scope>
    <source>
        <strain evidence="10 11">CGMCC 1.12274</strain>
    </source>
</reference>
<dbReference type="RefSeq" id="WP_198519199.1">
    <property type="nucleotide sequence ID" value="NZ_PHUF01000004.1"/>
</dbReference>
<evidence type="ECO:0000259" key="9">
    <source>
        <dbReference type="Pfam" id="PF02771"/>
    </source>
</evidence>
<dbReference type="InterPro" id="IPR036250">
    <property type="entry name" value="AcylCo_DH-like_C"/>
</dbReference>
<keyword evidence="4 6" id="KW-0274">FAD</keyword>
<name>A0A2N0H5Y8_9SPHN</name>
<dbReference type="EMBL" id="PHUF01000004">
    <property type="protein sequence ID" value="PKB14344.1"/>
    <property type="molecule type" value="Genomic_DNA"/>
</dbReference>
<dbReference type="InterPro" id="IPR013786">
    <property type="entry name" value="AcylCoA_DH/ox_N"/>
</dbReference>
<evidence type="ECO:0000313" key="11">
    <source>
        <dbReference type="Proteomes" id="UP000232587"/>
    </source>
</evidence>
<comment type="cofactor">
    <cofactor evidence="1 6">
        <name>FAD</name>
        <dbReference type="ChEBI" id="CHEBI:57692"/>
    </cofactor>
</comment>
<dbReference type="GO" id="GO:0050660">
    <property type="term" value="F:flavin adenine dinucleotide binding"/>
    <property type="evidence" value="ECO:0007669"/>
    <property type="project" value="InterPro"/>
</dbReference>
<dbReference type="GO" id="GO:0005886">
    <property type="term" value="C:plasma membrane"/>
    <property type="evidence" value="ECO:0007669"/>
    <property type="project" value="TreeGrafter"/>
</dbReference>
<dbReference type="InterPro" id="IPR009100">
    <property type="entry name" value="AcylCoA_DH/oxidase_NM_dom_sf"/>
</dbReference>